<dbReference type="SFLD" id="SFLDG01067">
    <property type="entry name" value="SPASM/twitch_domain_containing"/>
    <property type="match status" value="1"/>
</dbReference>
<dbReference type="GO" id="GO:0016840">
    <property type="term" value="F:carbon-nitrogen lyase activity"/>
    <property type="evidence" value="ECO:0007669"/>
    <property type="project" value="UniProtKB-UniRule"/>
</dbReference>
<accession>A0A5C6DCB5</accession>
<comment type="cofactor">
    <cofactor evidence="8">
        <name>S-adenosyl-L-methionine</name>
        <dbReference type="ChEBI" id="CHEBI:59789"/>
    </cofactor>
    <text evidence="8">Binds 1 S-adenosyl-L-methionine per subunit.</text>
</comment>
<feature type="binding site" evidence="8">
    <location>
        <position position="22"/>
    </location>
    <ligand>
        <name>[4Fe-4S] cluster</name>
        <dbReference type="ChEBI" id="CHEBI:49883"/>
        <note>4Fe-4S-S-AdoMet</note>
    </ligand>
</feature>
<evidence type="ECO:0000256" key="1">
    <source>
        <dbReference type="ARBA" id="ARBA00022485"/>
    </source>
</evidence>
<reference evidence="10 11" key="1">
    <citation type="submission" date="2019-02" db="EMBL/GenBank/DDBJ databases">
        <title>Deep-cultivation of Planctomycetes and their phenomic and genomic characterization uncovers novel biology.</title>
        <authorList>
            <person name="Wiegand S."/>
            <person name="Jogler M."/>
            <person name="Boedeker C."/>
            <person name="Pinto D."/>
            <person name="Vollmers J."/>
            <person name="Rivas-Marin E."/>
            <person name="Kohn T."/>
            <person name="Peeters S.H."/>
            <person name="Heuer A."/>
            <person name="Rast P."/>
            <person name="Oberbeckmann S."/>
            <person name="Bunk B."/>
            <person name="Jeske O."/>
            <person name="Meyerdierks A."/>
            <person name="Storesund J.E."/>
            <person name="Kallscheuer N."/>
            <person name="Luecker S."/>
            <person name="Lage O.M."/>
            <person name="Pohl T."/>
            <person name="Merkel B.J."/>
            <person name="Hornburger P."/>
            <person name="Mueller R.-W."/>
            <person name="Bruemmer F."/>
            <person name="Labrenz M."/>
            <person name="Spormann A.M."/>
            <person name="Op Den Camp H."/>
            <person name="Overmann J."/>
            <person name="Amann R."/>
            <person name="Jetten M.S.M."/>
            <person name="Mascher T."/>
            <person name="Medema M.H."/>
            <person name="Devos D.P."/>
            <person name="Kaster A.-K."/>
            <person name="Ovreas L."/>
            <person name="Rohde M."/>
            <person name="Galperin M.Y."/>
            <person name="Jogler C."/>
        </authorList>
    </citation>
    <scope>NUCLEOTIDE SEQUENCE [LARGE SCALE GENOMIC DNA]</scope>
    <source>
        <strain evidence="10 11">Poly41</strain>
    </source>
</reference>
<evidence type="ECO:0000256" key="6">
    <source>
        <dbReference type="ARBA" id="ARBA00023014"/>
    </source>
</evidence>
<comment type="catalytic activity">
    <reaction evidence="8">
        <text>6-carboxy-5,6,7,8-tetrahydropterin + H(+) = 7-carboxy-7-carbaguanine + NH4(+)</text>
        <dbReference type="Rhea" id="RHEA:27974"/>
        <dbReference type="ChEBI" id="CHEBI:15378"/>
        <dbReference type="ChEBI" id="CHEBI:28938"/>
        <dbReference type="ChEBI" id="CHEBI:61032"/>
        <dbReference type="ChEBI" id="CHEBI:61036"/>
        <dbReference type="EC" id="4.3.99.3"/>
    </reaction>
</comment>
<organism evidence="10 11">
    <name type="scientific">Novipirellula artificiosorum</name>
    <dbReference type="NCBI Taxonomy" id="2528016"/>
    <lineage>
        <taxon>Bacteria</taxon>
        <taxon>Pseudomonadati</taxon>
        <taxon>Planctomycetota</taxon>
        <taxon>Planctomycetia</taxon>
        <taxon>Pirellulales</taxon>
        <taxon>Pirellulaceae</taxon>
        <taxon>Novipirellula</taxon>
    </lineage>
</organism>
<comment type="caution">
    <text evidence="10">The sequence shown here is derived from an EMBL/GenBank/DDBJ whole genome shotgun (WGS) entry which is preliminary data.</text>
</comment>
<dbReference type="UniPathway" id="UPA00391"/>
<dbReference type="GO" id="GO:1904047">
    <property type="term" value="F:S-adenosyl-L-methionine binding"/>
    <property type="evidence" value="ECO:0007669"/>
    <property type="project" value="UniProtKB-UniRule"/>
</dbReference>
<dbReference type="Gene3D" id="3.20.20.70">
    <property type="entry name" value="Aldolase class I"/>
    <property type="match status" value="1"/>
</dbReference>
<dbReference type="HAMAP" id="MF_00917">
    <property type="entry name" value="QueE"/>
    <property type="match status" value="1"/>
</dbReference>
<feature type="binding site" evidence="8">
    <location>
        <position position="15"/>
    </location>
    <ligand>
        <name>[4Fe-4S] cluster</name>
        <dbReference type="ChEBI" id="CHEBI:49883"/>
        <note>4Fe-4S-S-AdoMet</note>
    </ligand>
</feature>
<dbReference type="PANTHER" id="PTHR42836:SF1">
    <property type="entry name" value="7-CARBOXY-7-DEAZAGUANINE SYNTHASE"/>
    <property type="match status" value="1"/>
</dbReference>
<dbReference type="EMBL" id="SJPV01000012">
    <property type="protein sequence ID" value="TWU32579.1"/>
    <property type="molecule type" value="Genomic_DNA"/>
</dbReference>
<dbReference type="PANTHER" id="PTHR42836">
    <property type="entry name" value="7-CARBOXY-7-DEAZAGUANINE SYNTHASE"/>
    <property type="match status" value="1"/>
</dbReference>
<proteinExistence type="inferred from homology"/>
<evidence type="ECO:0000256" key="5">
    <source>
        <dbReference type="ARBA" id="ARBA00023004"/>
    </source>
</evidence>
<evidence type="ECO:0000256" key="7">
    <source>
        <dbReference type="ARBA" id="ARBA00023239"/>
    </source>
</evidence>
<dbReference type="PROSITE" id="PS51918">
    <property type="entry name" value="RADICAL_SAM"/>
    <property type="match status" value="1"/>
</dbReference>
<comment type="pathway">
    <text evidence="8">Purine metabolism; 7-cyano-7-deazaguanine biosynthesis.</text>
</comment>
<evidence type="ECO:0000313" key="10">
    <source>
        <dbReference type="EMBL" id="TWU32579.1"/>
    </source>
</evidence>
<comment type="function">
    <text evidence="8">Catalyzes the complex heterocyclic radical-mediated conversion of 6-carboxy-5,6,7,8-tetrahydropterin (CPH4) to 7-carboxy-7-deazaguanine (CDG), a step common to the biosynthetic pathways of all 7-deazapurine-containing compounds.</text>
</comment>
<dbReference type="SUPFAM" id="SSF102114">
    <property type="entry name" value="Radical SAM enzymes"/>
    <property type="match status" value="1"/>
</dbReference>
<dbReference type="Proteomes" id="UP000319143">
    <property type="component" value="Unassembled WGS sequence"/>
</dbReference>
<feature type="binding site" evidence="8">
    <location>
        <begin position="21"/>
        <end position="23"/>
    </location>
    <ligand>
        <name>S-adenosyl-L-methionine</name>
        <dbReference type="ChEBI" id="CHEBI:59789"/>
    </ligand>
</feature>
<keyword evidence="3 8" id="KW-0479">Metal-binding</keyword>
<comment type="similarity">
    <text evidence="8">Belongs to the radical SAM superfamily. 7-carboxy-7-deazaguanine synthase family.</text>
</comment>
<dbReference type="RefSeq" id="WP_197231645.1">
    <property type="nucleotide sequence ID" value="NZ_SJPV01000012.1"/>
</dbReference>
<keyword evidence="6 8" id="KW-0411">Iron-sulfur</keyword>
<evidence type="ECO:0000313" key="11">
    <source>
        <dbReference type="Proteomes" id="UP000319143"/>
    </source>
</evidence>
<keyword evidence="2 8" id="KW-0949">S-adenosyl-L-methionine</keyword>
<evidence type="ECO:0000256" key="3">
    <source>
        <dbReference type="ARBA" id="ARBA00022723"/>
    </source>
</evidence>
<sequence length="214" mass="24596">MLTGTPSFFIRTSGCNLRCWFCDTPYASWNPEGERRSVESLVQEAAEVGLEHVVFTGGEPLLHPESVDLSVALRASGHHVTIETAGTIDREVECDLLSISPKFRSSAPDAIKHARWSERHEQRRMPIEVMRRLIERSEDFQLKFVVDCEEDQNELLEVVESLQAAAEKVWVMPQGMAVHEIDESAAWLRPWTQSRGFHYCDRMHIRWYGNRRGT</sequence>
<dbReference type="EC" id="4.3.99.3" evidence="8"/>
<feature type="binding site" evidence="8">
    <location>
        <begin position="100"/>
        <end position="102"/>
    </location>
    <ligand>
        <name>S-adenosyl-L-methionine</name>
        <dbReference type="ChEBI" id="CHEBI:59789"/>
    </ligand>
</feature>
<dbReference type="GO" id="GO:0008616">
    <property type="term" value="P:tRNA queuosine(34) biosynthetic process"/>
    <property type="evidence" value="ECO:0007669"/>
    <property type="project" value="UniProtKB-UniRule"/>
</dbReference>
<feature type="domain" description="Radical SAM core" evidence="9">
    <location>
        <begin position="2"/>
        <end position="201"/>
    </location>
</feature>
<gene>
    <name evidence="8 10" type="primary">queE</name>
    <name evidence="10" type="ORF">Poly41_55570</name>
</gene>
<dbReference type="SFLD" id="SFLDS00029">
    <property type="entry name" value="Radical_SAM"/>
    <property type="match status" value="1"/>
</dbReference>
<dbReference type="GO" id="GO:0051539">
    <property type="term" value="F:4 iron, 4 sulfur cluster binding"/>
    <property type="evidence" value="ECO:0007669"/>
    <property type="project" value="UniProtKB-UniRule"/>
</dbReference>
<dbReference type="InterPro" id="IPR007197">
    <property type="entry name" value="rSAM"/>
</dbReference>
<feature type="binding site" evidence="8">
    <location>
        <position position="11"/>
    </location>
    <ligand>
        <name>substrate</name>
    </ligand>
</feature>
<comment type="cofactor">
    <cofactor evidence="8">
        <name>[4Fe-4S] cluster</name>
        <dbReference type="ChEBI" id="CHEBI:49883"/>
    </cofactor>
    <text evidence="8">Binds 1 [4Fe-4S] cluster. The cluster is coordinated with 3 cysteines and an exchangeable S-adenosyl-L-methionine.</text>
</comment>
<keyword evidence="8" id="KW-0671">Queuosine biosynthesis</keyword>
<comment type="caution">
    <text evidence="8">Lacks conserved residue(s) required for the propagation of feature annotation.</text>
</comment>
<name>A0A5C6DCB5_9BACT</name>
<feature type="binding site" evidence="8">
    <location>
        <position position="58"/>
    </location>
    <ligand>
        <name>S-adenosyl-L-methionine</name>
        <dbReference type="ChEBI" id="CHEBI:59789"/>
    </ligand>
</feature>
<dbReference type="InterPro" id="IPR013785">
    <property type="entry name" value="Aldolase_TIM"/>
</dbReference>
<dbReference type="InterPro" id="IPR058240">
    <property type="entry name" value="rSAM_sf"/>
</dbReference>
<keyword evidence="1 8" id="KW-0004">4Fe-4S</keyword>
<dbReference type="GO" id="GO:0000287">
    <property type="term" value="F:magnesium ion binding"/>
    <property type="evidence" value="ECO:0007669"/>
    <property type="project" value="UniProtKB-UniRule"/>
</dbReference>
<keyword evidence="11" id="KW-1185">Reference proteome</keyword>
<comment type="cofactor">
    <cofactor evidence="8">
        <name>Mg(2+)</name>
        <dbReference type="ChEBI" id="CHEBI:18420"/>
    </cofactor>
</comment>
<dbReference type="AlphaFoldDB" id="A0A5C6DCB5"/>
<dbReference type="InterPro" id="IPR024924">
    <property type="entry name" value="7-CO-7-deazaguanine_synth-like"/>
</dbReference>
<keyword evidence="5 8" id="KW-0408">Iron</keyword>
<feature type="binding site" evidence="8">
    <location>
        <position position="19"/>
    </location>
    <ligand>
        <name>[4Fe-4S] cluster</name>
        <dbReference type="ChEBI" id="CHEBI:49883"/>
        <note>4Fe-4S-S-AdoMet</note>
    </ligand>
</feature>
<dbReference type="PIRSF" id="PIRSF000370">
    <property type="entry name" value="QueE"/>
    <property type="match status" value="1"/>
</dbReference>
<evidence type="ECO:0000256" key="2">
    <source>
        <dbReference type="ARBA" id="ARBA00022691"/>
    </source>
</evidence>
<comment type="subunit">
    <text evidence="8">Homodimer.</text>
</comment>
<evidence type="ECO:0000259" key="9">
    <source>
        <dbReference type="PROSITE" id="PS51918"/>
    </source>
</evidence>
<evidence type="ECO:0000256" key="4">
    <source>
        <dbReference type="ARBA" id="ARBA00022842"/>
    </source>
</evidence>
<evidence type="ECO:0000256" key="8">
    <source>
        <dbReference type="HAMAP-Rule" id="MF_00917"/>
    </source>
</evidence>
<keyword evidence="7 8" id="KW-0456">Lyase</keyword>
<dbReference type="CDD" id="cd01335">
    <property type="entry name" value="Radical_SAM"/>
    <property type="match status" value="1"/>
</dbReference>
<protein>
    <recommendedName>
        <fullName evidence="8">7-carboxy-7-deazaguanine synthase</fullName>
        <shortName evidence="8">CDG synthase</shortName>
        <ecNumber evidence="8">4.3.99.3</ecNumber>
    </recommendedName>
    <alternativeName>
        <fullName evidence="8">Queuosine biosynthesis protein QueE</fullName>
    </alternativeName>
</protein>
<dbReference type="Pfam" id="PF04055">
    <property type="entry name" value="Radical_SAM"/>
    <property type="match status" value="1"/>
</dbReference>
<feature type="binding site" evidence="8">
    <location>
        <position position="24"/>
    </location>
    <ligand>
        <name>Mg(2+)</name>
        <dbReference type="ChEBI" id="CHEBI:18420"/>
    </ligand>
</feature>
<keyword evidence="4 8" id="KW-0460">Magnesium</keyword>
<feature type="binding site" evidence="8">
    <location>
        <position position="56"/>
    </location>
    <ligand>
        <name>substrate</name>
    </ligand>
</feature>